<accession>A0ABV4P178</accession>
<dbReference type="Proteomes" id="UP001569428">
    <property type="component" value="Unassembled WGS sequence"/>
</dbReference>
<protein>
    <submittedName>
        <fullName evidence="1">Uncharacterized protein</fullName>
    </submittedName>
</protein>
<name>A0ABV4P178_9GAMM</name>
<dbReference type="EMBL" id="JBGMEK010000026">
    <property type="protein sequence ID" value="MFA0811757.1"/>
    <property type="molecule type" value="Genomic_DNA"/>
</dbReference>
<comment type="caution">
    <text evidence="1">The sequence shown here is derived from an EMBL/GenBank/DDBJ whole genome shotgun (WGS) entry which is preliminary data.</text>
</comment>
<evidence type="ECO:0000313" key="2">
    <source>
        <dbReference type="Proteomes" id="UP001569428"/>
    </source>
</evidence>
<sequence length="217" mass="24311">MKTTTKISTLLRVVYLVLAAPIVFAEEDNSIGIHGMALIPVGGELIASHMPLHGGRHSYQVLLSLDTDHQSKIEALSADGKLITLEPERFSLNKLRNGNLKAFNARVFTGHFERDGKPISEPIKFTIKRKLLDQDLRNQTSGNYILLNLENTALLIHEIGSVASFDQVLEVKTNGSLIKNVYIGNTEPLKEKNWPKKLSMEGISFKKQLYLETQDFQ</sequence>
<gene>
    <name evidence="1" type="ORF">ACCI49_12575</name>
</gene>
<evidence type="ECO:0000313" key="1">
    <source>
        <dbReference type="EMBL" id="MFA0811757.1"/>
    </source>
</evidence>
<organism evidence="1 2">
    <name type="scientific">Microbulbifer epialgicus</name>
    <dbReference type="NCBI Taxonomy" id="393907"/>
    <lineage>
        <taxon>Bacteria</taxon>
        <taxon>Pseudomonadati</taxon>
        <taxon>Pseudomonadota</taxon>
        <taxon>Gammaproteobacteria</taxon>
        <taxon>Cellvibrionales</taxon>
        <taxon>Microbulbiferaceae</taxon>
        <taxon>Microbulbifer</taxon>
    </lineage>
</organism>
<reference evidence="1 2" key="1">
    <citation type="submission" date="2024-08" db="EMBL/GenBank/DDBJ databases">
        <authorList>
            <person name="Ishaq N."/>
        </authorList>
    </citation>
    <scope>NUCLEOTIDE SEQUENCE [LARGE SCALE GENOMIC DNA]</scope>
    <source>
        <strain evidence="1 2">DSM 18651</strain>
    </source>
</reference>
<dbReference type="RefSeq" id="WP_371839359.1">
    <property type="nucleotide sequence ID" value="NZ_JBGMEK010000026.1"/>
</dbReference>
<keyword evidence="2" id="KW-1185">Reference proteome</keyword>
<proteinExistence type="predicted"/>